<sequence length="170" mass="19672">MHGLQNDDKTSCYANAVLQCSIHLHFDKKFLNDSDNQSNDLSILAHRYESRLPNLKTYAVRQCLGDSFPVGVKQDVAKFFTALCIKFNYVRSSFEYQITSTKRLLNSTFSHWYQSREESCENCTSCNIMFKNELVLTKDIIVIHFIVFSLQNGKMMKTNKIHLRAVPTTK</sequence>
<dbReference type="InterPro" id="IPR038765">
    <property type="entry name" value="Papain-like_cys_pep_sf"/>
</dbReference>
<dbReference type="AlphaFoldDB" id="A0AA39EXF4"/>
<proteinExistence type="predicted"/>
<reference evidence="1" key="1">
    <citation type="journal article" date="2023" name="bioRxiv">
        <title>Scaffold-level genome assemblies of two parasitoid biocontrol wasps reveal the parthenogenesis mechanism and an associated novel virus.</title>
        <authorList>
            <person name="Inwood S."/>
            <person name="Skelly J."/>
            <person name="Guhlin J."/>
            <person name="Harrop T."/>
            <person name="Goldson S."/>
            <person name="Dearden P."/>
        </authorList>
    </citation>
    <scope>NUCLEOTIDE SEQUENCE</scope>
    <source>
        <strain evidence="1">Irish</strain>
        <tissue evidence="1">Whole body</tissue>
    </source>
</reference>
<dbReference type="Proteomes" id="UP001168990">
    <property type="component" value="Unassembled WGS sequence"/>
</dbReference>
<protein>
    <submittedName>
        <fullName evidence="1">Uncharacterized protein</fullName>
    </submittedName>
</protein>
<gene>
    <name evidence="1" type="ORF">PV328_012183</name>
</gene>
<feature type="non-terminal residue" evidence="1">
    <location>
        <position position="170"/>
    </location>
</feature>
<evidence type="ECO:0000313" key="1">
    <source>
        <dbReference type="EMBL" id="KAK0156871.1"/>
    </source>
</evidence>
<dbReference type="EMBL" id="JAQQBS010002087">
    <property type="protein sequence ID" value="KAK0156871.1"/>
    <property type="molecule type" value="Genomic_DNA"/>
</dbReference>
<comment type="caution">
    <text evidence="1">The sequence shown here is derived from an EMBL/GenBank/DDBJ whole genome shotgun (WGS) entry which is preliminary data.</text>
</comment>
<dbReference type="SUPFAM" id="SSF54001">
    <property type="entry name" value="Cysteine proteinases"/>
    <property type="match status" value="1"/>
</dbReference>
<reference evidence="1" key="2">
    <citation type="submission" date="2023-03" db="EMBL/GenBank/DDBJ databases">
        <authorList>
            <person name="Inwood S.N."/>
            <person name="Skelly J.G."/>
            <person name="Guhlin J."/>
            <person name="Harrop T.W.R."/>
            <person name="Goldson S.G."/>
            <person name="Dearden P.K."/>
        </authorList>
    </citation>
    <scope>NUCLEOTIDE SEQUENCE</scope>
    <source>
        <strain evidence="1">Irish</strain>
        <tissue evidence="1">Whole body</tissue>
    </source>
</reference>
<organism evidence="1 2">
    <name type="scientific">Microctonus aethiopoides</name>
    <dbReference type="NCBI Taxonomy" id="144406"/>
    <lineage>
        <taxon>Eukaryota</taxon>
        <taxon>Metazoa</taxon>
        <taxon>Ecdysozoa</taxon>
        <taxon>Arthropoda</taxon>
        <taxon>Hexapoda</taxon>
        <taxon>Insecta</taxon>
        <taxon>Pterygota</taxon>
        <taxon>Neoptera</taxon>
        <taxon>Endopterygota</taxon>
        <taxon>Hymenoptera</taxon>
        <taxon>Apocrita</taxon>
        <taxon>Ichneumonoidea</taxon>
        <taxon>Braconidae</taxon>
        <taxon>Euphorinae</taxon>
        <taxon>Microctonus</taxon>
    </lineage>
</organism>
<dbReference type="Gene3D" id="3.90.70.10">
    <property type="entry name" value="Cysteine proteinases"/>
    <property type="match status" value="1"/>
</dbReference>
<accession>A0AA39EXF4</accession>
<name>A0AA39EXF4_9HYME</name>
<keyword evidence="2" id="KW-1185">Reference proteome</keyword>
<evidence type="ECO:0000313" key="2">
    <source>
        <dbReference type="Proteomes" id="UP001168990"/>
    </source>
</evidence>